<name>A0A822Z162_NELNU</name>
<protein>
    <recommendedName>
        <fullName evidence="3">Cationic amino acid transporter C-terminal domain-containing protein</fullName>
    </recommendedName>
</protein>
<keyword evidence="2" id="KW-0812">Transmembrane</keyword>
<keyword evidence="5" id="KW-1185">Reference proteome</keyword>
<dbReference type="Proteomes" id="UP000607653">
    <property type="component" value="Unassembled WGS sequence"/>
</dbReference>
<feature type="domain" description="Cationic amino acid transporter C-terminal" evidence="3">
    <location>
        <begin position="42"/>
        <end position="92"/>
    </location>
</feature>
<sequence length="97" mass="11064">MAALWALDESRWVAYLVVGILWLLTTLGIRLFVPHARNPKLWGVPLVPWLPSASFPITIFLLGSIDGKSYTRFAMWTGLLLLYYFFFGLHASYDTAK</sequence>
<evidence type="ECO:0000259" key="3">
    <source>
        <dbReference type="Pfam" id="PF13906"/>
    </source>
</evidence>
<reference evidence="4 5" key="1">
    <citation type="journal article" date="2020" name="Mol. Biol. Evol.">
        <title>Distinct Expression and Methylation Patterns for Genes with Different Fates following a Single Whole-Genome Duplication in Flowering Plants.</title>
        <authorList>
            <person name="Shi T."/>
            <person name="Rahmani R.S."/>
            <person name="Gugger P.F."/>
            <person name="Wang M."/>
            <person name="Li H."/>
            <person name="Zhang Y."/>
            <person name="Li Z."/>
            <person name="Wang Q."/>
            <person name="Van de Peer Y."/>
            <person name="Marchal K."/>
            <person name="Chen J."/>
        </authorList>
    </citation>
    <scope>NUCLEOTIDE SEQUENCE [LARGE SCALE GENOMIC DNA]</scope>
    <source>
        <tissue evidence="4">Leaf</tissue>
    </source>
</reference>
<feature type="transmembrane region" description="Helical" evidence="2">
    <location>
        <begin position="73"/>
        <end position="93"/>
    </location>
</feature>
<dbReference type="PANTHER" id="PTHR43243:SF1">
    <property type="entry name" value="CATIONIC AMINO ACID TRANSPORTER 1"/>
    <property type="match status" value="1"/>
</dbReference>
<dbReference type="EMBL" id="DUZY01000004">
    <property type="protein sequence ID" value="DAD37239.1"/>
    <property type="molecule type" value="Genomic_DNA"/>
</dbReference>
<dbReference type="PANTHER" id="PTHR43243">
    <property type="entry name" value="INNER MEMBRANE TRANSPORTER YGJI-RELATED"/>
    <property type="match status" value="1"/>
</dbReference>
<feature type="transmembrane region" description="Helical" evidence="2">
    <location>
        <begin position="12"/>
        <end position="33"/>
    </location>
</feature>
<gene>
    <name evidence="4" type="ORF">HUJ06_007880</name>
</gene>
<organism evidence="4 5">
    <name type="scientific">Nelumbo nucifera</name>
    <name type="common">Sacred lotus</name>
    <dbReference type="NCBI Taxonomy" id="4432"/>
    <lineage>
        <taxon>Eukaryota</taxon>
        <taxon>Viridiplantae</taxon>
        <taxon>Streptophyta</taxon>
        <taxon>Embryophyta</taxon>
        <taxon>Tracheophyta</taxon>
        <taxon>Spermatophyta</taxon>
        <taxon>Magnoliopsida</taxon>
        <taxon>Proteales</taxon>
        <taxon>Nelumbonaceae</taxon>
        <taxon>Nelumbo</taxon>
    </lineage>
</organism>
<proteinExistence type="inferred from homology"/>
<comment type="caution">
    <text evidence="4">The sequence shown here is derived from an EMBL/GenBank/DDBJ whole genome shotgun (WGS) entry which is preliminary data.</text>
</comment>
<accession>A0A822Z162</accession>
<evidence type="ECO:0000313" key="5">
    <source>
        <dbReference type="Proteomes" id="UP000607653"/>
    </source>
</evidence>
<dbReference type="AlphaFoldDB" id="A0A822Z162"/>
<evidence type="ECO:0000313" key="4">
    <source>
        <dbReference type="EMBL" id="DAD37239.1"/>
    </source>
</evidence>
<comment type="similarity">
    <text evidence="1">Belongs to the amino acid-polyamine-organocation (APC) superfamily. Cationic amino acid transporter (CAT) (TC 2.A.3.3) family.</text>
</comment>
<feature type="transmembrane region" description="Helical" evidence="2">
    <location>
        <begin position="40"/>
        <end position="61"/>
    </location>
</feature>
<keyword evidence="2" id="KW-0472">Membrane</keyword>
<dbReference type="InterPro" id="IPR029485">
    <property type="entry name" value="CAT_C"/>
</dbReference>
<evidence type="ECO:0000256" key="2">
    <source>
        <dbReference type="SAM" id="Phobius"/>
    </source>
</evidence>
<dbReference type="Pfam" id="PF13906">
    <property type="entry name" value="AA_permease_C"/>
    <property type="match status" value="1"/>
</dbReference>
<keyword evidence="2" id="KW-1133">Transmembrane helix</keyword>
<evidence type="ECO:0000256" key="1">
    <source>
        <dbReference type="ARBA" id="ARBA00008572"/>
    </source>
</evidence>